<feature type="domain" description="Helicase ATP-binding" evidence="15">
    <location>
        <begin position="1631"/>
        <end position="1800"/>
    </location>
</feature>
<dbReference type="Gene3D" id="3.40.50.10810">
    <property type="entry name" value="Tandem AAA-ATPase domain"/>
    <property type="match status" value="1"/>
</dbReference>
<dbReference type="PROSITE" id="PS01359">
    <property type="entry name" value="ZF_PHD_1"/>
    <property type="match status" value="2"/>
</dbReference>
<evidence type="ECO:0000259" key="14">
    <source>
        <dbReference type="PROSITE" id="PS50016"/>
    </source>
</evidence>
<evidence type="ECO:0000256" key="7">
    <source>
        <dbReference type="ARBA" id="ARBA00022833"/>
    </source>
</evidence>
<evidence type="ECO:0000256" key="8">
    <source>
        <dbReference type="ARBA" id="ARBA00022840"/>
    </source>
</evidence>
<dbReference type="PROSITE" id="PS50013">
    <property type="entry name" value="CHROMO_2"/>
    <property type="match status" value="2"/>
</dbReference>
<dbReference type="Pfam" id="PF00271">
    <property type="entry name" value="Helicase_C"/>
    <property type="match status" value="1"/>
</dbReference>
<dbReference type="Gene3D" id="3.30.40.10">
    <property type="entry name" value="Zinc/RING finger domain, C3HC4 (zinc finger)"/>
    <property type="match status" value="2"/>
</dbReference>
<feature type="region of interest" description="Disordered" evidence="12">
    <location>
        <begin position="2219"/>
        <end position="2248"/>
    </location>
</feature>
<dbReference type="CDD" id="cd18793">
    <property type="entry name" value="SF2_C_SNF"/>
    <property type="match status" value="1"/>
</dbReference>
<evidence type="ECO:0000256" key="10">
    <source>
        <dbReference type="PROSITE-ProRule" id="PRU00146"/>
    </source>
</evidence>
<evidence type="ECO:0000256" key="3">
    <source>
        <dbReference type="ARBA" id="ARBA00022737"/>
    </source>
</evidence>
<dbReference type="InterPro" id="IPR019787">
    <property type="entry name" value="Znf_PHD-finger"/>
</dbReference>
<feature type="region of interest" description="Disordered" evidence="12">
    <location>
        <begin position="1258"/>
        <end position="1308"/>
    </location>
</feature>
<name>A0ABP0VQP0_9BRYO</name>
<dbReference type="Pfam" id="PF00176">
    <property type="entry name" value="SNF2-rel_dom"/>
    <property type="match status" value="1"/>
</dbReference>
<feature type="coiled-coil region" evidence="11">
    <location>
        <begin position="3105"/>
        <end position="3150"/>
    </location>
</feature>
<feature type="domain" description="Chromo" evidence="13">
    <location>
        <begin position="1526"/>
        <end position="1589"/>
    </location>
</feature>
<dbReference type="SUPFAM" id="SSF54160">
    <property type="entry name" value="Chromo domain-like"/>
    <property type="match status" value="2"/>
</dbReference>
<feature type="domain" description="Helicase C-terminal" evidence="16">
    <location>
        <begin position="1919"/>
        <end position="2087"/>
    </location>
</feature>
<evidence type="ECO:0000313" key="17">
    <source>
        <dbReference type="EMBL" id="CAK9256502.1"/>
    </source>
</evidence>
<feature type="region of interest" description="Disordered" evidence="12">
    <location>
        <begin position="3021"/>
        <end position="3055"/>
    </location>
</feature>
<dbReference type="InterPro" id="IPR027417">
    <property type="entry name" value="P-loop_NTPase"/>
</dbReference>
<feature type="region of interest" description="Disordered" evidence="12">
    <location>
        <begin position="562"/>
        <end position="581"/>
    </location>
</feature>
<dbReference type="Pfam" id="PF06465">
    <property type="entry name" value="DUF1087"/>
    <property type="match status" value="1"/>
</dbReference>
<dbReference type="Proteomes" id="UP001497444">
    <property type="component" value="Chromosome 1"/>
</dbReference>
<dbReference type="PROSITE" id="PS51192">
    <property type="entry name" value="HELICASE_ATP_BIND_1"/>
    <property type="match status" value="1"/>
</dbReference>
<feature type="domain" description="PHD-type" evidence="14">
    <location>
        <begin position="1051"/>
        <end position="1100"/>
    </location>
</feature>
<dbReference type="EMBL" id="OZ020096">
    <property type="protein sequence ID" value="CAK9256502.1"/>
    <property type="molecule type" value="Genomic_DNA"/>
</dbReference>
<dbReference type="PROSITE" id="PS50016">
    <property type="entry name" value="ZF_PHD_2"/>
    <property type="match status" value="2"/>
</dbReference>
<protein>
    <submittedName>
        <fullName evidence="17">Uncharacterized protein</fullName>
    </submittedName>
</protein>
<keyword evidence="4" id="KW-0547">Nucleotide-binding</keyword>
<feature type="compositionally biased region" description="Basic and acidic residues" evidence="12">
    <location>
        <begin position="2237"/>
        <end position="2247"/>
    </location>
</feature>
<feature type="compositionally biased region" description="Low complexity" evidence="12">
    <location>
        <begin position="3208"/>
        <end position="3222"/>
    </location>
</feature>
<feature type="compositionally biased region" description="Polar residues" evidence="12">
    <location>
        <begin position="3060"/>
        <end position="3071"/>
    </location>
</feature>
<evidence type="ECO:0000259" key="15">
    <source>
        <dbReference type="PROSITE" id="PS51192"/>
    </source>
</evidence>
<accession>A0ABP0VQP0</accession>
<keyword evidence="18" id="KW-1185">Reference proteome</keyword>
<dbReference type="Pfam" id="PF25029">
    <property type="entry name" value="MOM1"/>
    <property type="match status" value="1"/>
</dbReference>
<dbReference type="SUPFAM" id="SSF52540">
    <property type="entry name" value="P-loop containing nucleoside triphosphate hydrolases"/>
    <property type="match status" value="2"/>
</dbReference>
<feature type="domain" description="PHD-type" evidence="14">
    <location>
        <begin position="1306"/>
        <end position="1355"/>
    </location>
</feature>
<dbReference type="InterPro" id="IPR000953">
    <property type="entry name" value="Chromo/chromo_shadow_dom"/>
</dbReference>
<dbReference type="SUPFAM" id="SSF57903">
    <property type="entry name" value="FYVE/PHD zinc finger"/>
    <property type="match status" value="2"/>
</dbReference>
<dbReference type="Gene3D" id="2.30.30.140">
    <property type="match status" value="1"/>
</dbReference>
<feature type="region of interest" description="Disordered" evidence="12">
    <location>
        <begin position="264"/>
        <end position="284"/>
    </location>
</feature>
<dbReference type="InterPro" id="IPR016197">
    <property type="entry name" value="Chromo-like_dom_sf"/>
</dbReference>
<feature type="compositionally biased region" description="Basic and acidic residues" evidence="12">
    <location>
        <begin position="362"/>
        <end position="372"/>
    </location>
</feature>
<dbReference type="InterPro" id="IPR023780">
    <property type="entry name" value="Chromo_domain"/>
</dbReference>
<keyword evidence="7" id="KW-0862">Zinc</keyword>
<feature type="compositionally biased region" description="Polar residues" evidence="12">
    <location>
        <begin position="2660"/>
        <end position="2679"/>
    </location>
</feature>
<dbReference type="InterPro" id="IPR038718">
    <property type="entry name" value="SNF2-like_sf"/>
</dbReference>
<feature type="compositionally biased region" description="Basic and acidic residues" evidence="12">
    <location>
        <begin position="562"/>
        <end position="571"/>
    </location>
</feature>
<evidence type="ECO:0000259" key="13">
    <source>
        <dbReference type="PROSITE" id="PS50013"/>
    </source>
</evidence>
<dbReference type="InterPro" id="IPR019786">
    <property type="entry name" value="Zinc_finger_PHD-type_CS"/>
</dbReference>
<feature type="compositionally biased region" description="Polar residues" evidence="12">
    <location>
        <begin position="3223"/>
        <end position="3237"/>
    </location>
</feature>
<keyword evidence="3" id="KW-0677">Repeat</keyword>
<feature type="region of interest" description="Disordered" evidence="12">
    <location>
        <begin position="3060"/>
        <end position="3079"/>
    </location>
</feature>
<feature type="region of interest" description="Disordered" evidence="12">
    <location>
        <begin position="2902"/>
        <end position="2977"/>
    </location>
</feature>
<evidence type="ECO:0000256" key="11">
    <source>
        <dbReference type="SAM" id="Coils"/>
    </source>
</evidence>
<sequence>MDVRGERQTDRHCIIEGWQAEEDEDVDIEFSQEDVDGADEAGNQAAAAAVAPSLTGVAARDVNLSGVDSFTAFGPEQHTFGPSQTREWCRVDDVNLDALVERRSSSWKKRDLESHCSLRQFDQCLGSLKQSSDRNANEAHRGFVSEALEESQGHNHMITMQGNSSFKRVSAREFPSKRAGKSSHSRSLASQSESASVSWVDIKEAVVEKSDEKEDAKRRKSVQIVEKWKGIEMEHPSSARIKRGTRNNDMIPWSVMNLLPGKRPVDIKSKDASVDNEKRGSLAKRKERLKEKHMEIQEKTKKLAGKEKEVSLMRFNGKVVRSVEDRSLQDRRKNGKLLGKRKCDSQSSFAAEEEVRKKKGRAHDQKEQELHENPLNGKRRGVVSPWNSKERSPKKCRQQVNRADIDEDGAENSREQEELQWRAGQKLDGKGKKASGAKALPPDSGNEKFAAYSITGSAKCRRLPGQDFQNDNPQEYLHYPEEGASAAPSSKSSDKAKKHLVVDIFSGMGDTIGDNLPQVDGERSIPGHVSDCNVMRKVSVKTNTNEKVAGCVHDVPDAENCKGAKDSERQMEPLPNVEEDGSNETLVHRRLVWIKVDEDGLWWPAKLVAEKEVPLKILKQISMGKGKFVSLFQPEKGLQQFQTVRRSCMRPFEPFYDSCKSLKASPDFKAAVNEAHNLLCTHSALGVSLGSARCDGDKPIPVEKDNAAEGEVPVFEGSQSSKFRDGGIHTKKQIVLACFAKSSSTSKCEGDNNSLQRSATGIMEEAMDECERCEEKSGGEGYIRETESTGKIHDVGYDIESRVKVRTGILIPNKDVSEKRKSAEDREVTDAEKGHPMVENVHLDNRKVQLDIEILPGKRILAYDIPNEELCLQNGTVLKIDSQSLGEALSKNNTGNIPHDCIRKVGVSNVRSRFPKSGKSSKGLEFATLNQSSEFAKRLKDTWVREYDGDEFPEFLRMKFVAACMAEEQGYVVNWAMEHSRTLSKGLKYVAWGQKPGLSFAYRRFLVELLQKVEEGQGDSCKPVQCDHQAQSSHLVDAKCQEEKLDLAESNPLCQQCKIGGELLWCGSRSCRKTYHLKCLDPPLDDTHRANFFCPSCSKNGLVEKPPVSQGEKGCDQHKEQENGMARIGSSGEGENGDVTHKTGAAKLVVARKDFVVEFDVGNNDDIGTVQKLCKPPDSTSGLQPSEIRRSSPIQLVNKDERSGSRCETSLLQAGCRDVLFVSSEALSADAELEEGEIAPIRRFRSCEAPEKAPEGLLKMHSTGTSPVINQRTVGSSEIAVDRHTTKENERDQSQPEESPTSDEHNSVCEECETGGELILCDGQGCRNVYHKECLVPPLAAVPAGEWFCSSCQMKRKGSVVEKIWGMREVATGALPTESIGWKSGTCHGMSHAETMDEDAEEDEDENLPLSAIFCRDSRAFGSERNGMDIDPNLSKVGNETRLQLEDLHSQLEADAVGGKEYFVQWKSYSHAHNKWVPERELEQLAPKELARFKKSATQGRVEEWESDWAQPQRVIQKRFMVQSEQLQERCLCPQDEDCRVEWYVKWKGLGYEHCTWEPMDRGVLATPIAARLFSDFKNWEDAARQRTTPESAKEAERLRKNPFVSVESQPGWNSFEPLAPNQLDALNHVCGWWRSHKNGILVYEASQEKIVTTALFVRTLVKGFQVVHPILIVVNVARVQSWERELHLWASDVNVVNYASKNEEARDIIRRVEFNLNSGLFKPEVVLTTFEVFNNDMEILKNLEWEALIVDEGWRLHPQKTYHPFSWLNSAFRLLLLSEPPKANVEELSQVVGFLQPDKSLLIHGHNEAADMTELQTTLNGCLLEYVQNNCLREYWVPVEMTPLHLRQYCDILVQNYPNLVRNRRDQFSSQIPDVVVKLRQSCNHPFLADPTLEGRMGHNLSPKEILNAHIQISGKMQLLHLMLPILKTTGRRILIVSQETRQLDILDKYMLQLFGADSYERVDSDVAVNRKQLAIQRFNSEASKHFVFLLKMGVHIVLRDVQLAIIYDSDGNPSNDTRALKKVHNEGEGGSRPLTVFRLYTRLSVEESVLILTHDKKMPINSKACHKVLMRSAIQLFQRYDEEVSSASGQIENQCKGDISQDALPKGTIGRVVYDAERVETLLDAAFTSESFLKDIQDELLQAILMPRDKKAPFFRDYEGEPFKMDDGESVERFWAPILKWRYEDWQAKEVKALGKGHRERKRVTYSEGVLASAAYSKPQVAEDQEGCQRRRRRPTSDDGAHEIDSGDVLSADMLPLHAETNQVATQHDTLKEEVPKPAVTTEARDGGHETPTNPTITVLRDKTVAGVDQQERKIAGLRKSNIHATKSLLTTLCQTLQFAENVTTHAHLLLGHIIQVKPECFAAETPREGKIAFALAVCWLAADDLLVVVEKSQSILKTEAAMNVMYDHSHLEQFYSMVKGVCESFRRPFAVQLAIAGAADLISIALPQTQASIMRSRASVQKLGPDPTAEKDPPKSVTKPESSSQAQLSRAEVVEPAGASGELDVPRVVLPQHLLDAEIEVRLVVSESPTESVKVSGMPASCSVLQQEPETLPQDQLHNLQVSTPADTVRVLAEAQGVGVQLALKGTQNQQPSPNSSSGQQGLQSQQTSLPSKVPKPISLVCAVESPAAVQGLSAPVHAPEVPMPMTELDADLHPSLPTSQASVPETVETPPTNLHSVHGGQAEPRLPHALTTSCHTSHQLPEPQMVPLPPQVSPRDLQTENPQLVPMPDTPALLLEKLQADKVVFKTGQAKEIEQFRQRSDSELAELKRRLDSACASIRATHPNPESMIRAQLSLYDIDSRTLVRQLAEQRKALEIRQRADRDKLTELHRMQTKLANGVPSENVTTLSAAVNTLREYYKGLLTPRPQAAASCNRVQSPQGNHTSQASLQEYPQVLPQGRHQNRGHANGHGTQNSATTQQRQHPTTHTHVSNSASVARYQPGPAAAHERLPSPLGNVGSQASSRLHLPGPVTEFNQSMQTRPMTVSVTPAAVYCPLSVLTQAGGDQIIQTAPMSITVTSTGGQNPLSVMPQTAGQNGSQPHSGQHQRGHQVSQVGLYQSGQQQGQTMSRGPFASTVSVGAAPRSASHALTAGVTRSLPDPLLREQEKLKREVEKLKRGYEEEAKKIKAEYTREAEVIRKKYESLLLKEHHSFNLRHQELQRNIAKVDCNRQLVEALKVREDCVLQPDVAVRVGAVPNSMMGQQQGPSFFSPQQPCQQSSNVGQMQGGQTPVSRPSNYATQRVSMFSNPLLSQGSTGMVIGRPVVNVSNRMATGSYTAVGSSTVPATAPPPQLNVSYPSVFEAMHWNTGHPAGSNGMSLSSVPLSRAAHQNPMQHGTITSNGTFQMEVPRQTDFLLSSEIRRQASGMNRTTSVPIMAGGASPSTVPNVSQTPVAVPTVASPREATTFFHGVTRESQTPPLDSPPPVHLPLVNSASAPVQERPMSVIYLTDSDEE</sequence>
<evidence type="ECO:0000256" key="9">
    <source>
        <dbReference type="ARBA" id="ARBA00023242"/>
    </source>
</evidence>
<feature type="region of interest" description="Disordered" evidence="12">
    <location>
        <begin position="2658"/>
        <end position="2684"/>
    </location>
</feature>
<keyword evidence="8" id="KW-0067">ATP-binding</keyword>
<feature type="compositionally biased region" description="Basic and acidic residues" evidence="12">
    <location>
        <begin position="411"/>
        <end position="431"/>
    </location>
</feature>
<reference evidence="17 18" key="1">
    <citation type="submission" date="2024-02" db="EMBL/GenBank/DDBJ databases">
        <authorList>
            <consortium name="ELIXIR-Norway"/>
            <consortium name="Elixir Norway"/>
        </authorList>
    </citation>
    <scope>NUCLEOTIDE SEQUENCE [LARGE SCALE GENOMIC DNA]</scope>
</reference>
<dbReference type="InterPro" id="IPR011011">
    <property type="entry name" value="Znf_FYVE_PHD"/>
</dbReference>
<keyword evidence="5 10" id="KW-0863">Zinc-finger</keyword>
<dbReference type="Gene3D" id="3.40.50.300">
    <property type="entry name" value="P-loop containing nucleotide triphosphate hydrolases"/>
    <property type="match status" value="1"/>
</dbReference>
<dbReference type="SUPFAM" id="SSF63748">
    <property type="entry name" value="Tudor/PWWP/MBT"/>
    <property type="match status" value="1"/>
</dbReference>
<comment type="subcellular location">
    <subcellularLocation>
        <location evidence="1">Nucleus</location>
    </subcellularLocation>
</comment>
<evidence type="ECO:0000256" key="6">
    <source>
        <dbReference type="ARBA" id="ARBA00022801"/>
    </source>
</evidence>
<dbReference type="Pfam" id="PF00628">
    <property type="entry name" value="PHD"/>
    <property type="match status" value="2"/>
</dbReference>
<dbReference type="InterPro" id="IPR000330">
    <property type="entry name" value="SNF2_N"/>
</dbReference>
<feature type="region of interest" description="Disordered" evidence="12">
    <location>
        <begin position="3208"/>
        <end position="3237"/>
    </location>
</feature>
<feature type="compositionally biased region" description="Basic and acidic residues" evidence="12">
    <location>
        <begin position="264"/>
        <end position="280"/>
    </location>
</feature>
<feature type="compositionally biased region" description="Polar residues" evidence="12">
    <location>
        <begin position="2482"/>
        <end position="2491"/>
    </location>
</feature>
<feature type="compositionally biased region" description="Polar residues" evidence="12">
    <location>
        <begin position="1262"/>
        <end position="1276"/>
    </location>
</feature>
<evidence type="ECO:0000256" key="5">
    <source>
        <dbReference type="ARBA" id="ARBA00022771"/>
    </source>
</evidence>
<evidence type="ECO:0000256" key="12">
    <source>
        <dbReference type="SAM" id="MobiDB-lite"/>
    </source>
</evidence>
<evidence type="ECO:0000256" key="4">
    <source>
        <dbReference type="ARBA" id="ARBA00022741"/>
    </source>
</evidence>
<dbReference type="InterPro" id="IPR013083">
    <property type="entry name" value="Znf_RING/FYVE/PHD"/>
</dbReference>
<feature type="region of interest" description="Disordered" evidence="12">
    <location>
        <begin position="162"/>
        <end position="190"/>
    </location>
</feature>
<evidence type="ECO:0000256" key="2">
    <source>
        <dbReference type="ARBA" id="ARBA00022723"/>
    </source>
</evidence>
<dbReference type="PANTHER" id="PTHR45623:SF13">
    <property type="entry name" value="HELICASE PROTEIN MOM1"/>
    <property type="match status" value="1"/>
</dbReference>
<keyword evidence="6" id="KW-0378">Hydrolase</keyword>
<dbReference type="Pfam" id="PF00385">
    <property type="entry name" value="Chromo"/>
    <property type="match status" value="2"/>
</dbReference>
<dbReference type="Gene3D" id="6.10.250.1310">
    <property type="match status" value="1"/>
</dbReference>
<dbReference type="CDD" id="cd15539">
    <property type="entry name" value="PHD1_AIRE"/>
    <property type="match status" value="1"/>
</dbReference>
<feature type="compositionally biased region" description="Basic and acidic residues" evidence="12">
    <location>
        <begin position="1280"/>
        <end position="1294"/>
    </location>
</feature>
<dbReference type="InterPro" id="IPR049730">
    <property type="entry name" value="SNF2/RAD54-like_C"/>
</dbReference>
<evidence type="ECO:0000256" key="1">
    <source>
        <dbReference type="ARBA" id="ARBA00004123"/>
    </source>
</evidence>
<evidence type="ECO:0000313" key="18">
    <source>
        <dbReference type="Proteomes" id="UP001497444"/>
    </source>
</evidence>
<dbReference type="SMART" id="SM00249">
    <property type="entry name" value="PHD"/>
    <property type="match status" value="2"/>
</dbReference>
<dbReference type="InterPro" id="IPR056882">
    <property type="entry name" value="MOM1_dom"/>
</dbReference>
<organism evidence="17 18">
    <name type="scientific">Sphagnum jensenii</name>
    <dbReference type="NCBI Taxonomy" id="128206"/>
    <lineage>
        <taxon>Eukaryota</taxon>
        <taxon>Viridiplantae</taxon>
        <taxon>Streptophyta</taxon>
        <taxon>Embryophyta</taxon>
        <taxon>Bryophyta</taxon>
        <taxon>Sphagnophytina</taxon>
        <taxon>Sphagnopsida</taxon>
        <taxon>Sphagnales</taxon>
        <taxon>Sphagnaceae</taxon>
        <taxon>Sphagnum</taxon>
    </lineage>
</organism>
<dbReference type="InterPro" id="IPR009463">
    <property type="entry name" value="DUF1087"/>
</dbReference>
<feature type="compositionally biased region" description="Low complexity" evidence="12">
    <location>
        <begin position="2920"/>
        <end position="2932"/>
    </location>
</feature>
<feature type="region of interest" description="Disordered" evidence="12">
    <location>
        <begin position="2590"/>
        <end position="2615"/>
    </location>
</feature>
<feature type="region of interest" description="Disordered" evidence="12">
    <location>
        <begin position="325"/>
        <end position="448"/>
    </location>
</feature>
<keyword evidence="2" id="KW-0479">Metal-binding</keyword>
<keyword evidence="11" id="KW-0175">Coiled coil</keyword>
<dbReference type="InterPro" id="IPR001965">
    <property type="entry name" value="Znf_PHD"/>
</dbReference>
<dbReference type="CDD" id="cd05162">
    <property type="entry name" value="PWWP"/>
    <property type="match status" value="1"/>
</dbReference>
<feature type="domain" description="Chromo" evidence="13">
    <location>
        <begin position="1443"/>
        <end position="1495"/>
    </location>
</feature>
<evidence type="ECO:0000259" key="16">
    <source>
        <dbReference type="PROSITE" id="PS51194"/>
    </source>
</evidence>
<keyword evidence="9" id="KW-0539">Nucleus</keyword>
<dbReference type="PROSITE" id="PS51194">
    <property type="entry name" value="HELICASE_CTER"/>
    <property type="match status" value="1"/>
</dbReference>
<feature type="region of interest" description="Disordered" evidence="12">
    <location>
        <begin position="2459"/>
        <end position="2501"/>
    </location>
</feature>
<dbReference type="SMART" id="SM00298">
    <property type="entry name" value="CHROMO"/>
    <property type="match status" value="2"/>
</dbReference>
<gene>
    <name evidence="17" type="ORF">CSSPJE1EN1_LOCUS1980</name>
</gene>
<dbReference type="InterPro" id="IPR014001">
    <property type="entry name" value="Helicase_ATP-bd"/>
</dbReference>
<dbReference type="PANTHER" id="PTHR45623">
    <property type="entry name" value="CHROMODOMAIN-HELICASE-DNA-BINDING PROTEIN 3-RELATED-RELATED"/>
    <property type="match status" value="1"/>
</dbReference>
<proteinExistence type="predicted"/>
<dbReference type="Gene3D" id="2.40.50.40">
    <property type="match status" value="2"/>
</dbReference>
<dbReference type="InterPro" id="IPR001650">
    <property type="entry name" value="Helicase_C-like"/>
</dbReference>